<keyword evidence="3 6" id="KW-0812">Transmembrane</keyword>
<evidence type="ECO:0000256" key="1">
    <source>
        <dbReference type="ARBA" id="ARBA00004651"/>
    </source>
</evidence>
<name>A0ABU1UKM7_9ACTN</name>
<keyword evidence="8" id="KW-1185">Reference proteome</keyword>
<feature type="transmembrane region" description="Helical" evidence="6">
    <location>
        <begin position="116"/>
        <end position="139"/>
    </location>
</feature>
<keyword evidence="5 6" id="KW-0472">Membrane</keyword>
<dbReference type="InterPro" id="IPR050833">
    <property type="entry name" value="Poly_Biosynth_Transport"/>
</dbReference>
<feature type="transmembrane region" description="Helical" evidence="6">
    <location>
        <begin position="214"/>
        <end position="247"/>
    </location>
</feature>
<evidence type="ECO:0000256" key="3">
    <source>
        <dbReference type="ARBA" id="ARBA00022692"/>
    </source>
</evidence>
<feature type="transmembrane region" description="Helical" evidence="6">
    <location>
        <begin position="83"/>
        <end position="104"/>
    </location>
</feature>
<dbReference type="EMBL" id="JAVDWH010000001">
    <property type="protein sequence ID" value="MDR7085720.1"/>
    <property type="molecule type" value="Genomic_DNA"/>
</dbReference>
<dbReference type="Proteomes" id="UP001257739">
    <property type="component" value="Unassembled WGS sequence"/>
</dbReference>
<keyword evidence="2" id="KW-1003">Cell membrane</keyword>
<feature type="transmembrane region" description="Helical" evidence="6">
    <location>
        <begin position="357"/>
        <end position="377"/>
    </location>
</feature>
<dbReference type="PANTHER" id="PTHR30250">
    <property type="entry name" value="PST FAMILY PREDICTED COLANIC ACID TRANSPORTER"/>
    <property type="match status" value="1"/>
</dbReference>
<evidence type="ECO:0000256" key="4">
    <source>
        <dbReference type="ARBA" id="ARBA00022989"/>
    </source>
</evidence>
<feature type="transmembrane region" description="Helical" evidence="6">
    <location>
        <begin position="12"/>
        <end position="35"/>
    </location>
</feature>
<feature type="transmembrane region" description="Helical" evidence="6">
    <location>
        <begin position="41"/>
        <end position="63"/>
    </location>
</feature>
<comment type="subcellular location">
    <subcellularLocation>
        <location evidence="1">Cell membrane</location>
        <topology evidence="1">Multi-pass membrane protein</topology>
    </subcellularLocation>
</comment>
<comment type="caution">
    <text evidence="7">The sequence shown here is derived from an EMBL/GenBank/DDBJ whole genome shotgun (WGS) entry which is preliminary data.</text>
</comment>
<evidence type="ECO:0000313" key="8">
    <source>
        <dbReference type="Proteomes" id="UP001257739"/>
    </source>
</evidence>
<feature type="transmembrane region" description="Helical" evidence="6">
    <location>
        <begin position="287"/>
        <end position="307"/>
    </location>
</feature>
<keyword evidence="4 6" id="KW-1133">Transmembrane helix</keyword>
<sequence>MSTTRPERARTTLSWGLLDQIVASGSTFLFIVIVATNVSALELGAVAFVFELYLLSVFVARGVSGDPLTSRFSGADEAKLKGAVRAATTTTLVIGIGLGLLLAIASLFADDPLRDILLIGAVALPGLTLQDFVRSALIVQGRVRSTFLNDTFWAVTQVLAMVIAIAIDPVAQTIFAAWASTGCVAALIGLVQLRSGVARPRAVRGWLRETRDIWPYYLADNMVFQVSSLLLVVLVSATAGLAATAGFRVAMTVYAPLSLIARGLITVSVSMLARIRDNPVEVRRRAMLISTVLTPLAFIWGLLSLLIPTSAGKTLFGESWLEAEPLVFLACFVCASGLFATGVSVGLRALSAGRHTLAGRMAVSIGASIAAAIGGALGEERGLFLGLAIFFPVQVLVWWLLLNHAARTTEEQIASGASLDVE</sequence>
<feature type="transmembrane region" description="Helical" evidence="6">
    <location>
        <begin position="151"/>
        <end position="167"/>
    </location>
</feature>
<feature type="transmembrane region" description="Helical" evidence="6">
    <location>
        <begin position="327"/>
        <end position="350"/>
    </location>
</feature>
<feature type="transmembrane region" description="Helical" evidence="6">
    <location>
        <begin position="383"/>
        <end position="402"/>
    </location>
</feature>
<accession>A0ABU1UKM7</accession>
<dbReference type="PANTHER" id="PTHR30250:SF26">
    <property type="entry name" value="PSMA PROTEIN"/>
    <property type="match status" value="1"/>
</dbReference>
<protein>
    <submittedName>
        <fullName evidence="7">O-antigen/teichoic acid export membrane protein</fullName>
    </submittedName>
</protein>
<evidence type="ECO:0000256" key="2">
    <source>
        <dbReference type="ARBA" id="ARBA00022475"/>
    </source>
</evidence>
<proteinExistence type="predicted"/>
<evidence type="ECO:0000256" key="5">
    <source>
        <dbReference type="ARBA" id="ARBA00023136"/>
    </source>
</evidence>
<reference evidence="7 8" key="1">
    <citation type="submission" date="2023-07" db="EMBL/GenBank/DDBJ databases">
        <title>Sorghum-associated microbial communities from plants grown in Nebraska, USA.</title>
        <authorList>
            <person name="Schachtman D."/>
        </authorList>
    </citation>
    <scope>NUCLEOTIDE SEQUENCE [LARGE SCALE GENOMIC DNA]</scope>
    <source>
        <strain evidence="7 8">BE248</strain>
    </source>
</reference>
<feature type="transmembrane region" description="Helical" evidence="6">
    <location>
        <begin position="173"/>
        <end position="193"/>
    </location>
</feature>
<organism evidence="7 8">
    <name type="scientific">Aeromicrobium panaciterrae</name>
    <dbReference type="NCBI Taxonomy" id="363861"/>
    <lineage>
        <taxon>Bacteria</taxon>
        <taxon>Bacillati</taxon>
        <taxon>Actinomycetota</taxon>
        <taxon>Actinomycetes</taxon>
        <taxon>Propionibacteriales</taxon>
        <taxon>Nocardioidaceae</taxon>
        <taxon>Aeromicrobium</taxon>
    </lineage>
</organism>
<feature type="transmembrane region" description="Helical" evidence="6">
    <location>
        <begin position="253"/>
        <end position="275"/>
    </location>
</feature>
<dbReference type="RefSeq" id="WP_309966556.1">
    <property type="nucleotide sequence ID" value="NZ_JAVDWH010000001.1"/>
</dbReference>
<gene>
    <name evidence="7" type="ORF">J2X11_000559</name>
</gene>
<evidence type="ECO:0000313" key="7">
    <source>
        <dbReference type="EMBL" id="MDR7085720.1"/>
    </source>
</evidence>
<evidence type="ECO:0000256" key="6">
    <source>
        <dbReference type="SAM" id="Phobius"/>
    </source>
</evidence>